<reference evidence="1" key="1">
    <citation type="journal article" date="2015" name="Nature">
        <title>Complex archaea that bridge the gap between prokaryotes and eukaryotes.</title>
        <authorList>
            <person name="Spang A."/>
            <person name="Saw J.H."/>
            <person name="Jorgensen S.L."/>
            <person name="Zaremba-Niedzwiedzka K."/>
            <person name="Martijn J."/>
            <person name="Lind A.E."/>
            <person name="van Eijk R."/>
            <person name="Schleper C."/>
            <person name="Guy L."/>
            <person name="Ettema T.J."/>
        </authorList>
    </citation>
    <scope>NUCLEOTIDE SEQUENCE</scope>
</reference>
<dbReference type="AlphaFoldDB" id="A0A0F9DZ09"/>
<organism evidence="1">
    <name type="scientific">marine sediment metagenome</name>
    <dbReference type="NCBI Taxonomy" id="412755"/>
    <lineage>
        <taxon>unclassified sequences</taxon>
        <taxon>metagenomes</taxon>
        <taxon>ecological metagenomes</taxon>
    </lineage>
</organism>
<gene>
    <name evidence="1" type="ORF">LCGC14_2138600</name>
</gene>
<feature type="non-terminal residue" evidence="1">
    <location>
        <position position="77"/>
    </location>
</feature>
<comment type="caution">
    <text evidence="1">The sequence shown here is derived from an EMBL/GenBank/DDBJ whole genome shotgun (WGS) entry which is preliminary data.</text>
</comment>
<accession>A0A0F9DZ09</accession>
<dbReference type="EMBL" id="LAZR01026994">
    <property type="protein sequence ID" value="KKL67078.1"/>
    <property type="molecule type" value="Genomic_DNA"/>
</dbReference>
<evidence type="ECO:0000313" key="1">
    <source>
        <dbReference type="EMBL" id="KKL67078.1"/>
    </source>
</evidence>
<name>A0A0F9DZ09_9ZZZZ</name>
<proteinExistence type="predicted"/>
<sequence length="77" mass="8860">MKKYYNLYKELCSYDNLVSAFGKARKGKSKKDYVVKFETDLVGKVALKNQKVARKLVGFEILGTKRVARKGNEVHFN</sequence>
<protein>
    <submittedName>
        <fullName evidence="1">Uncharacterized protein</fullName>
    </submittedName>
</protein>